<comment type="subcellular location">
    <subcellularLocation>
        <location evidence="1">Nucleus</location>
    </subcellularLocation>
</comment>
<name>A0A8T0B8W9_SILME</name>
<evidence type="ECO:0000313" key="8">
    <source>
        <dbReference type="EMBL" id="KAF7701050.1"/>
    </source>
</evidence>
<evidence type="ECO:0000313" key="9">
    <source>
        <dbReference type="Proteomes" id="UP000606274"/>
    </source>
</evidence>
<evidence type="ECO:0000256" key="6">
    <source>
        <dbReference type="SAM" id="MobiDB-lite"/>
    </source>
</evidence>
<dbReference type="GO" id="GO:0000398">
    <property type="term" value="P:mRNA splicing, via spliceosome"/>
    <property type="evidence" value="ECO:0007669"/>
    <property type="project" value="TreeGrafter"/>
</dbReference>
<dbReference type="CDD" id="cd12237">
    <property type="entry name" value="RRM_snRNP35"/>
    <property type="match status" value="1"/>
</dbReference>
<feature type="compositionally biased region" description="Basic and acidic residues" evidence="6">
    <location>
        <begin position="175"/>
        <end position="205"/>
    </location>
</feature>
<evidence type="ECO:0000256" key="2">
    <source>
        <dbReference type="ARBA" id="ARBA00021080"/>
    </source>
</evidence>
<evidence type="ECO:0000256" key="4">
    <source>
        <dbReference type="ARBA" id="ARBA00031739"/>
    </source>
</evidence>
<evidence type="ECO:0000256" key="3">
    <source>
        <dbReference type="ARBA" id="ARBA00023242"/>
    </source>
</evidence>
<dbReference type="OrthoDB" id="6159137at2759"/>
<feature type="domain" description="RRM" evidence="7">
    <location>
        <begin position="51"/>
        <end position="129"/>
    </location>
</feature>
<protein>
    <recommendedName>
        <fullName evidence="2">U11/U12 small nuclear ribonucleoprotein 35 kDa protein</fullName>
    </recommendedName>
    <alternativeName>
        <fullName evidence="4">U1 snRNP-binding protein homolog</fullName>
    </alternativeName>
</protein>
<feature type="compositionally biased region" description="Basic and acidic residues" evidence="6">
    <location>
        <begin position="240"/>
        <end position="265"/>
    </location>
</feature>
<dbReference type="PANTHER" id="PTHR13952:SF6">
    <property type="entry name" value="U11_U12 SMALL NUCLEAR RIBONUCLEOPROTEIN 35 KDA PROTEIN"/>
    <property type="match status" value="1"/>
</dbReference>
<evidence type="ECO:0000259" key="7">
    <source>
        <dbReference type="PROSITE" id="PS50102"/>
    </source>
</evidence>
<dbReference type="PANTHER" id="PTHR13952">
    <property type="entry name" value="U1 SMALL NUCLEAR RIBONUCLEOPROTEIN 70 KD"/>
    <property type="match status" value="1"/>
</dbReference>
<dbReference type="PROSITE" id="PS50102">
    <property type="entry name" value="RRM"/>
    <property type="match status" value="1"/>
</dbReference>
<dbReference type="InterPro" id="IPR012677">
    <property type="entry name" value="Nucleotide-bd_a/b_plait_sf"/>
</dbReference>
<keyword evidence="3" id="KW-0539">Nucleus</keyword>
<dbReference type="Gene3D" id="3.30.70.330">
    <property type="match status" value="1"/>
</dbReference>
<accession>A0A8T0B8W9</accession>
<organism evidence="8 9">
    <name type="scientific">Silurus meridionalis</name>
    <name type="common">Southern catfish</name>
    <name type="synonym">Silurus soldatovi meridionalis</name>
    <dbReference type="NCBI Taxonomy" id="175797"/>
    <lineage>
        <taxon>Eukaryota</taxon>
        <taxon>Metazoa</taxon>
        <taxon>Chordata</taxon>
        <taxon>Craniata</taxon>
        <taxon>Vertebrata</taxon>
        <taxon>Euteleostomi</taxon>
        <taxon>Actinopterygii</taxon>
        <taxon>Neopterygii</taxon>
        <taxon>Teleostei</taxon>
        <taxon>Ostariophysi</taxon>
        <taxon>Siluriformes</taxon>
        <taxon>Siluridae</taxon>
        <taxon>Silurus</taxon>
    </lineage>
</organism>
<dbReference type="GO" id="GO:0017069">
    <property type="term" value="F:snRNA binding"/>
    <property type="evidence" value="ECO:0007669"/>
    <property type="project" value="TreeGrafter"/>
</dbReference>
<dbReference type="GO" id="GO:0003729">
    <property type="term" value="F:mRNA binding"/>
    <property type="evidence" value="ECO:0007669"/>
    <property type="project" value="TreeGrafter"/>
</dbReference>
<dbReference type="GO" id="GO:0071011">
    <property type="term" value="C:precatalytic spliceosome"/>
    <property type="evidence" value="ECO:0007669"/>
    <property type="project" value="TreeGrafter"/>
</dbReference>
<gene>
    <name evidence="8" type="ORF">HF521_002215</name>
</gene>
<dbReference type="InterPro" id="IPR000504">
    <property type="entry name" value="RRM_dom"/>
</dbReference>
<dbReference type="SMART" id="SM00360">
    <property type="entry name" value="RRM"/>
    <property type="match status" value="1"/>
</dbReference>
<dbReference type="EMBL" id="JABFDY010000011">
    <property type="protein sequence ID" value="KAF7701050.1"/>
    <property type="molecule type" value="Genomic_DNA"/>
</dbReference>
<evidence type="ECO:0000256" key="5">
    <source>
        <dbReference type="PROSITE-ProRule" id="PRU00176"/>
    </source>
</evidence>
<dbReference type="AlphaFoldDB" id="A0A8T0B8W9"/>
<feature type="compositionally biased region" description="Basic and acidic residues" evidence="6">
    <location>
        <begin position="146"/>
        <end position="162"/>
    </location>
</feature>
<sequence>MNEWSALAKVYNPLKAGSIDSTDVEPHDRAIWRAMNAHYQPNKAVTGDPQLTLFVSRLNKKTSEEDLHNIFSKFGDIRRLRLVRDAVTGFSKGYAFVEYKEERSLMKAWRDGNKMVVDQHEVFVDFEQERTLQGWIPRRFGGGLGGKKESGQLRFGGRDRPFRRPINLSVAMPRPAERWRDGDGGREERQRDERRDTSPDWDRGYGKRQRNRRDDWERVDDRGSRDYNKDRRESRRHRDRSSERQSNRGKDERRYRDSYRDSEKR</sequence>
<comment type="caution">
    <text evidence="8">The sequence shown here is derived from an EMBL/GenBank/DDBJ whole genome shotgun (WGS) entry which is preliminary data.</text>
</comment>
<dbReference type="InterPro" id="IPR051183">
    <property type="entry name" value="U1_U11-U12_snRNP_70-35kDa"/>
</dbReference>
<feature type="region of interest" description="Disordered" evidence="6">
    <location>
        <begin position="141"/>
        <end position="265"/>
    </location>
</feature>
<keyword evidence="5" id="KW-0694">RNA-binding</keyword>
<dbReference type="Pfam" id="PF00076">
    <property type="entry name" value="RRM_1"/>
    <property type="match status" value="1"/>
</dbReference>
<dbReference type="SUPFAM" id="SSF54928">
    <property type="entry name" value="RNA-binding domain, RBD"/>
    <property type="match status" value="1"/>
</dbReference>
<dbReference type="GO" id="GO:0005689">
    <property type="term" value="C:U12-type spliceosomal complex"/>
    <property type="evidence" value="ECO:0007669"/>
    <property type="project" value="TreeGrafter"/>
</dbReference>
<keyword evidence="9" id="KW-1185">Reference proteome</keyword>
<feature type="compositionally biased region" description="Basic and acidic residues" evidence="6">
    <location>
        <begin position="212"/>
        <end position="233"/>
    </location>
</feature>
<dbReference type="InterPro" id="IPR035979">
    <property type="entry name" value="RBD_domain_sf"/>
</dbReference>
<dbReference type="FunFam" id="3.30.70.330:FF:000132">
    <property type="entry name" value="Small nuclear ribonucleoprotein U11/U12 subunit 35"/>
    <property type="match status" value="1"/>
</dbReference>
<dbReference type="Proteomes" id="UP000606274">
    <property type="component" value="Unassembled WGS sequence"/>
</dbReference>
<evidence type="ECO:0000256" key="1">
    <source>
        <dbReference type="ARBA" id="ARBA00004123"/>
    </source>
</evidence>
<proteinExistence type="predicted"/>
<dbReference type="InterPro" id="IPR034146">
    <property type="entry name" value="snRNP35_RRM"/>
</dbReference>
<reference evidence="8" key="1">
    <citation type="submission" date="2020-08" db="EMBL/GenBank/DDBJ databases">
        <title>Chromosome-level assembly of Southern catfish (Silurus meridionalis) provides insights into visual adaptation to the nocturnal and benthic lifestyles.</title>
        <authorList>
            <person name="Zhang Y."/>
            <person name="Wang D."/>
            <person name="Peng Z."/>
        </authorList>
    </citation>
    <scope>NUCLEOTIDE SEQUENCE</scope>
    <source>
        <strain evidence="8">SWU-2019-XX</strain>
        <tissue evidence="8">Muscle</tissue>
    </source>
</reference>